<evidence type="ECO:0000313" key="6">
    <source>
        <dbReference type="Proteomes" id="UP000287853"/>
    </source>
</evidence>
<evidence type="ECO:0000313" key="5">
    <source>
        <dbReference type="EMBL" id="RWX46097.1"/>
    </source>
</evidence>
<evidence type="ECO:0000256" key="2">
    <source>
        <dbReference type="ARBA" id="ARBA00022801"/>
    </source>
</evidence>
<gene>
    <name evidence="5" type="ORF">H206_00389</name>
</gene>
<dbReference type="InterPro" id="IPR011059">
    <property type="entry name" value="Metal-dep_hydrolase_composite"/>
</dbReference>
<dbReference type="CDD" id="cd01298">
    <property type="entry name" value="ATZ_TRZ_like"/>
    <property type="match status" value="1"/>
</dbReference>
<name>A0A3S3UAZ0_9BACT</name>
<dbReference type="GO" id="GO:0090614">
    <property type="term" value="F:5'-methylthioadenosine deaminase activity"/>
    <property type="evidence" value="ECO:0007669"/>
    <property type="project" value="UniProtKB-EC"/>
</dbReference>
<dbReference type="AlphaFoldDB" id="A0A3S3UAZ0"/>
<organism evidence="5 6">
    <name type="scientific">Candidatus Electrothrix aarhusensis</name>
    <dbReference type="NCBI Taxonomy" id="1859131"/>
    <lineage>
        <taxon>Bacteria</taxon>
        <taxon>Pseudomonadati</taxon>
        <taxon>Thermodesulfobacteriota</taxon>
        <taxon>Desulfobulbia</taxon>
        <taxon>Desulfobulbales</taxon>
        <taxon>Desulfobulbaceae</taxon>
        <taxon>Candidatus Electrothrix</taxon>
    </lineage>
</organism>
<keyword evidence="3" id="KW-0862">Zinc</keyword>
<evidence type="ECO:0000256" key="3">
    <source>
        <dbReference type="ARBA" id="ARBA00022833"/>
    </source>
</evidence>
<dbReference type="PANTHER" id="PTHR43794">
    <property type="entry name" value="AMINOHYDROLASE SSNA-RELATED"/>
    <property type="match status" value="1"/>
</dbReference>
<dbReference type="EMBL" id="MTKO01000069">
    <property type="protein sequence ID" value="RWX46097.1"/>
    <property type="molecule type" value="Genomic_DNA"/>
</dbReference>
<dbReference type="SUPFAM" id="SSF51338">
    <property type="entry name" value="Composite domain of metallo-dependent hydrolases"/>
    <property type="match status" value="1"/>
</dbReference>
<feature type="domain" description="Amidohydrolase-related" evidence="4">
    <location>
        <begin position="62"/>
        <end position="359"/>
    </location>
</feature>
<keyword evidence="6" id="KW-1185">Reference proteome</keyword>
<dbReference type="SUPFAM" id="SSF51556">
    <property type="entry name" value="Metallo-dependent hydrolases"/>
    <property type="match status" value="1"/>
</dbReference>
<dbReference type="InterPro" id="IPR006680">
    <property type="entry name" value="Amidohydro-rel"/>
</dbReference>
<dbReference type="EC" id="3.5.4.28" evidence="5"/>
<reference evidence="5 6" key="1">
    <citation type="submission" date="2017-01" db="EMBL/GenBank/DDBJ databases">
        <title>The cable genome- insights into the physiology and evolution of filamentous bacteria capable of sulfide oxidation via long distance electron transfer.</title>
        <authorList>
            <person name="Schreiber L."/>
            <person name="Bjerg J.T."/>
            <person name="Boggild A."/>
            <person name="Van De Vossenberg J."/>
            <person name="Meysman F."/>
            <person name="Nielsen L.P."/>
            <person name="Schramm A."/>
            <person name="Kjeldsen K.U."/>
        </authorList>
    </citation>
    <scope>NUCLEOTIDE SEQUENCE [LARGE SCALE GENOMIC DNA]</scope>
    <source>
        <strain evidence="5">MCF</strain>
    </source>
</reference>
<sequence>MKTDFLLTDICLPDPSGDAGDYPIKTNYCIAVQEESICHIGPASEFNTIEAKNVINGHGQLALPGLINGHCHAPMTLFRGLADDLSLADWLNEHIFPAEAKHVTPDMVYWCSKLAAAEMILSGTTTVADSYFHEHHAARAFADVGLRAVVAQGVIDFPAPGVPDPQEKINHAAEFLSQWRDHPLVSPAVFAHSPYTCSSETLVAAKELARSENALFFIHVAETEQEAEMIQGRLGDSPVRHIHKLGILDSETVCIHAVWLDEQDLDILAETGVAVVVCPQSNLKLASGTAPLQALLARGIRVGIGTDGAASNNRLDLIQEMDICAKLHKLRNLDPVAVPVDKIINMATRDGASVLGLQKKNWATGGGEKSRYYSGQSRCTSSSTCAWLGSADLCCPRVGHSNRAD</sequence>
<dbReference type="Pfam" id="PF01979">
    <property type="entry name" value="Amidohydro_1"/>
    <property type="match status" value="1"/>
</dbReference>
<protein>
    <submittedName>
        <fullName evidence="5">5-methylthioadenosine/S-adenosylhomocysteine deaminase</fullName>
        <ecNumber evidence="5">3.5.4.28</ecNumber>
        <ecNumber evidence="5">3.5.4.31</ecNumber>
    </submittedName>
</protein>
<dbReference type="Gene3D" id="2.30.40.10">
    <property type="entry name" value="Urease, subunit C, domain 1"/>
    <property type="match status" value="1"/>
</dbReference>
<dbReference type="Proteomes" id="UP000287853">
    <property type="component" value="Unassembled WGS sequence"/>
</dbReference>
<dbReference type="GO" id="GO:0050270">
    <property type="term" value="F:S-adenosylhomocysteine deaminase activity"/>
    <property type="evidence" value="ECO:0007669"/>
    <property type="project" value="UniProtKB-EC"/>
</dbReference>
<dbReference type="Gene3D" id="3.20.20.140">
    <property type="entry name" value="Metal-dependent hydrolases"/>
    <property type="match status" value="1"/>
</dbReference>
<keyword evidence="2 5" id="KW-0378">Hydrolase</keyword>
<dbReference type="PANTHER" id="PTHR43794:SF11">
    <property type="entry name" value="AMIDOHYDROLASE-RELATED DOMAIN-CONTAINING PROTEIN"/>
    <property type="match status" value="1"/>
</dbReference>
<comment type="caution">
    <text evidence="5">The sequence shown here is derived from an EMBL/GenBank/DDBJ whole genome shotgun (WGS) entry which is preliminary data.</text>
</comment>
<evidence type="ECO:0000259" key="4">
    <source>
        <dbReference type="Pfam" id="PF01979"/>
    </source>
</evidence>
<dbReference type="InterPro" id="IPR032466">
    <property type="entry name" value="Metal_Hydrolase"/>
</dbReference>
<dbReference type="GO" id="GO:0046872">
    <property type="term" value="F:metal ion binding"/>
    <property type="evidence" value="ECO:0007669"/>
    <property type="project" value="UniProtKB-KW"/>
</dbReference>
<dbReference type="InterPro" id="IPR050287">
    <property type="entry name" value="MTA/SAH_deaminase"/>
</dbReference>
<proteinExistence type="predicted"/>
<evidence type="ECO:0000256" key="1">
    <source>
        <dbReference type="ARBA" id="ARBA00022723"/>
    </source>
</evidence>
<dbReference type="EC" id="3.5.4.31" evidence="5"/>
<accession>A0A3S3UAZ0</accession>
<dbReference type="FunFam" id="3.20.20.140:FF:000014">
    <property type="entry name" value="5-methylthioadenosine/S-adenosylhomocysteine deaminase"/>
    <property type="match status" value="1"/>
</dbReference>
<keyword evidence="1" id="KW-0479">Metal-binding</keyword>